<proteinExistence type="predicted"/>
<evidence type="ECO:0000256" key="1">
    <source>
        <dbReference type="SAM" id="MobiDB-lite"/>
    </source>
</evidence>
<dbReference type="Proteomes" id="UP000250235">
    <property type="component" value="Unassembled WGS sequence"/>
</dbReference>
<evidence type="ECO:0000256" key="2">
    <source>
        <dbReference type="SAM" id="Phobius"/>
    </source>
</evidence>
<organism evidence="3 4">
    <name type="scientific">Dorcoceras hygrometricum</name>
    <dbReference type="NCBI Taxonomy" id="472368"/>
    <lineage>
        <taxon>Eukaryota</taxon>
        <taxon>Viridiplantae</taxon>
        <taxon>Streptophyta</taxon>
        <taxon>Embryophyta</taxon>
        <taxon>Tracheophyta</taxon>
        <taxon>Spermatophyta</taxon>
        <taxon>Magnoliopsida</taxon>
        <taxon>eudicotyledons</taxon>
        <taxon>Gunneridae</taxon>
        <taxon>Pentapetalae</taxon>
        <taxon>asterids</taxon>
        <taxon>lamiids</taxon>
        <taxon>Lamiales</taxon>
        <taxon>Gesneriaceae</taxon>
        <taxon>Didymocarpoideae</taxon>
        <taxon>Trichosporeae</taxon>
        <taxon>Loxocarpinae</taxon>
        <taxon>Dorcoceras</taxon>
    </lineage>
</organism>
<keyword evidence="2" id="KW-0472">Membrane</keyword>
<name>A0A2Z7D9Y2_9LAMI</name>
<dbReference type="AlphaFoldDB" id="A0A2Z7D9Y2"/>
<reference evidence="3 4" key="1">
    <citation type="journal article" date="2015" name="Proc. Natl. Acad. Sci. U.S.A.">
        <title>The resurrection genome of Boea hygrometrica: A blueprint for survival of dehydration.</title>
        <authorList>
            <person name="Xiao L."/>
            <person name="Yang G."/>
            <person name="Zhang L."/>
            <person name="Yang X."/>
            <person name="Zhao S."/>
            <person name="Ji Z."/>
            <person name="Zhou Q."/>
            <person name="Hu M."/>
            <person name="Wang Y."/>
            <person name="Chen M."/>
            <person name="Xu Y."/>
            <person name="Jin H."/>
            <person name="Xiao X."/>
            <person name="Hu G."/>
            <person name="Bao F."/>
            <person name="Hu Y."/>
            <person name="Wan P."/>
            <person name="Li L."/>
            <person name="Deng X."/>
            <person name="Kuang T."/>
            <person name="Xiang C."/>
            <person name="Zhu J.K."/>
            <person name="Oliver M.J."/>
            <person name="He Y."/>
        </authorList>
    </citation>
    <scope>NUCLEOTIDE SEQUENCE [LARGE SCALE GENOMIC DNA]</scope>
    <source>
        <strain evidence="4">cv. XS01</strain>
    </source>
</reference>
<evidence type="ECO:0000313" key="3">
    <source>
        <dbReference type="EMBL" id="KZV54056.1"/>
    </source>
</evidence>
<feature type="transmembrane region" description="Helical" evidence="2">
    <location>
        <begin position="56"/>
        <end position="79"/>
    </location>
</feature>
<feature type="compositionally biased region" description="Basic and acidic residues" evidence="1">
    <location>
        <begin position="124"/>
        <end position="133"/>
    </location>
</feature>
<keyword evidence="2" id="KW-0812">Transmembrane</keyword>
<feature type="region of interest" description="Disordered" evidence="1">
    <location>
        <begin position="114"/>
        <end position="133"/>
    </location>
</feature>
<accession>A0A2Z7D9Y2</accession>
<gene>
    <name evidence="3" type="ORF">F511_39092</name>
</gene>
<sequence>MVRVDEGLQRAHHPPPGFHTFYINQIEMVLRFPLPRFITSLCQHLKVSPSQLAPNFYSFLLSLAVLLSYYNIPLIPYVLMHLIQMKMLGPGKFSLSHKGDHTFIRGNPSSHKGWMSRVAPQNPQDHKSISYLF</sequence>
<protein>
    <submittedName>
        <fullName evidence="3">Uncharacterized protein</fullName>
    </submittedName>
</protein>
<evidence type="ECO:0000313" key="4">
    <source>
        <dbReference type="Proteomes" id="UP000250235"/>
    </source>
</evidence>
<keyword evidence="2" id="KW-1133">Transmembrane helix</keyword>
<keyword evidence="4" id="KW-1185">Reference proteome</keyword>
<dbReference type="EMBL" id="KQ989646">
    <property type="protein sequence ID" value="KZV54056.1"/>
    <property type="molecule type" value="Genomic_DNA"/>
</dbReference>